<dbReference type="InterPro" id="IPR036396">
    <property type="entry name" value="Cyt_P450_sf"/>
</dbReference>
<evidence type="ECO:0000256" key="3">
    <source>
        <dbReference type="ARBA" id="ARBA00022723"/>
    </source>
</evidence>
<dbReference type="InterPro" id="IPR050121">
    <property type="entry name" value="Cytochrome_P450_monoxygenase"/>
</dbReference>
<sequence>MFSHPGFDHVNDESMLDAHGSVLLILPILGFVGHLIYNKYAYGISSIPGPFFAAYTDLSRFLVVWGRRPERRHVELHKRYGPLVRLGPNCVSVSDPAAIKTIYGLASGYVKVGPTQRRLQPSLSRHLSKMTKGRRWLTTSYEGKQSSFYTVQQQAVSRDGHLLQGMFNTTDEQYHAMLRRAVNNAYAMSTLVQFEPLVDSTTTEFFKQLTRRYADRSDQICDLGEWLQFYAFDVIGELTFSKRLGFVEHGTDVDDIISNLESALGYFAVIGQIPMLDKLLMKNPIRMYLSRWGVINATSPVAVFAKSRMSSRLTGLEEKPPGTPWTKSSTDTSTRRRDFLSRFLEAGDKDPAFMTPERVLSLTSANVFAGSDTTAITLRAIFYYLLKNLHTLGALRKEIAQAETDGVFTRDDKLVRWAEANSLPYLGAVIKESLRIHPAAGLPLERVVPHGGATICGRFFPAGTIVGCSAWTIHRDRGVFGEDVDVFRPERWLEDPVRAAEMNQVLFSFGAGARTCAGKNISYLEMYKLVPAMLRTFDIQLAYPEREWKLDNRWFVKQSEFYVRLTTRGTRR</sequence>
<organism evidence="9 10">
    <name type="scientific">Exophiala bonariae</name>
    <dbReference type="NCBI Taxonomy" id="1690606"/>
    <lineage>
        <taxon>Eukaryota</taxon>
        <taxon>Fungi</taxon>
        <taxon>Dikarya</taxon>
        <taxon>Ascomycota</taxon>
        <taxon>Pezizomycotina</taxon>
        <taxon>Eurotiomycetes</taxon>
        <taxon>Chaetothyriomycetidae</taxon>
        <taxon>Chaetothyriales</taxon>
        <taxon>Herpotrichiellaceae</taxon>
        <taxon>Exophiala</taxon>
    </lineage>
</organism>
<keyword evidence="6 7" id="KW-0349">Heme</keyword>
<evidence type="ECO:0000256" key="4">
    <source>
        <dbReference type="ARBA" id="ARBA00023002"/>
    </source>
</evidence>
<dbReference type="CDD" id="cd11060">
    <property type="entry name" value="CYP57A1-like"/>
    <property type="match status" value="1"/>
</dbReference>
<evidence type="ECO:0008006" key="11">
    <source>
        <dbReference type="Google" id="ProtNLM"/>
    </source>
</evidence>
<dbReference type="Gene3D" id="1.10.630.10">
    <property type="entry name" value="Cytochrome P450"/>
    <property type="match status" value="1"/>
</dbReference>
<dbReference type="GO" id="GO:0004497">
    <property type="term" value="F:monooxygenase activity"/>
    <property type="evidence" value="ECO:0007669"/>
    <property type="project" value="UniProtKB-KW"/>
</dbReference>
<dbReference type="GO" id="GO:0016705">
    <property type="term" value="F:oxidoreductase activity, acting on paired donors, with incorporation or reduction of molecular oxygen"/>
    <property type="evidence" value="ECO:0007669"/>
    <property type="project" value="InterPro"/>
</dbReference>
<feature type="binding site" description="axial binding residue" evidence="6">
    <location>
        <position position="516"/>
    </location>
    <ligand>
        <name>heme</name>
        <dbReference type="ChEBI" id="CHEBI:30413"/>
    </ligand>
    <ligandPart>
        <name>Fe</name>
        <dbReference type="ChEBI" id="CHEBI:18248"/>
    </ligandPart>
</feature>
<dbReference type="AlphaFoldDB" id="A0AAV9N180"/>
<evidence type="ECO:0000256" key="5">
    <source>
        <dbReference type="ARBA" id="ARBA00023004"/>
    </source>
</evidence>
<dbReference type="GO" id="GO:0005506">
    <property type="term" value="F:iron ion binding"/>
    <property type="evidence" value="ECO:0007669"/>
    <property type="project" value="InterPro"/>
</dbReference>
<dbReference type="PRINTS" id="PR00463">
    <property type="entry name" value="EP450I"/>
</dbReference>
<evidence type="ECO:0000256" key="6">
    <source>
        <dbReference type="PIRSR" id="PIRSR602401-1"/>
    </source>
</evidence>
<keyword evidence="8" id="KW-0812">Transmembrane</keyword>
<keyword evidence="8" id="KW-0472">Membrane</keyword>
<dbReference type="InterPro" id="IPR017972">
    <property type="entry name" value="Cyt_P450_CS"/>
</dbReference>
<comment type="cofactor">
    <cofactor evidence="1 6">
        <name>heme</name>
        <dbReference type="ChEBI" id="CHEBI:30413"/>
    </cofactor>
</comment>
<dbReference type="GO" id="GO:0020037">
    <property type="term" value="F:heme binding"/>
    <property type="evidence" value="ECO:0007669"/>
    <property type="project" value="InterPro"/>
</dbReference>
<dbReference type="InterPro" id="IPR001128">
    <property type="entry name" value="Cyt_P450"/>
</dbReference>
<name>A0AAV9N180_9EURO</name>
<dbReference type="GeneID" id="89975500"/>
<reference evidence="9 10" key="1">
    <citation type="submission" date="2023-08" db="EMBL/GenBank/DDBJ databases">
        <title>Black Yeasts Isolated from many extreme environments.</title>
        <authorList>
            <person name="Coleine C."/>
            <person name="Stajich J.E."/>
            <person name="Selbmann L."/>
        </authorList>
    </citation>
    <scope>NUCLEOTIDE SEQUENCE [LARGE SCALE GENOMIC DNA]</scope>
    <source>
        <strain evidence="9 10">CCFEE 5792</strain>
    </source>
</reference>
<dbReference type="EMBL" id="JAVRRD010000029">
    <property type="protein sequence ID" value="KAK5046573.1"/>
    <property type="molecule type" value="Genomic_DNA"/>
</dbReference>
<dbReference type="PANTHER" id="PTHR24305">
    <property type="entry name" value="CYTOCHROME P450"/>
    <property type="match status" value="1"/>
</dbReference>
<dbReference type="SUPFAM" id="SSF48264">
    <property type="entry name" value="Cytochrome P450"/>
    <property type="match status" value="1"/>
</dbReference>
<evidence type="ECO:0000313" key="10">
    <source>
        <dbReference type="Proteomes" id="UP001358417"/>
    </source>
</evidence>
<evidence type="ECO:0000256" key="1">
    <source>
        <dbReference type="ARBA" id="ARBA00001971"/>
    </source>
</evidence>
<keyword evidence="5 6" id="KW-0408">Iron</keyword>
<evidence type="ECO:0000313" key="9">
    <source>
        <dbReference type="EMBL" id="KAK5046573.1"/>
    </source>
</evidence>
<dbReference type="PRINTS" id="PR00385">
    <property type="entry name" value="P450"/>
</dbReference>
<dbReference type="Proteomes" id="UP001358417">
    <property type="component" value="Unassembled WGS sequence"/>
</dbReference>
<gene>
    <name evidence="9" type="ORF">LTR84_007334</name>
</gene>
<dbReference type="PROSITE" id="PS00086">
    <property type="entry name" value="CYTOCHROME_P450"/>
    <property type="match status" value="1"/>
</dbReference>
<evidence type="ECO:0000256" key="7">
    <source>
        <dbReference type="RuleBase" id="RU000461"/>
    </source>
</evidence>
<evidence type="ECO:0000256" key="8">
    <source>
        <dbReference type="SAM" id="Phobius"/>
    </source>
</evidence>
<keyword evidence="7" id="KW-0503">Monooxygenase</keyword>
<comment type="similarity">
    <text evidence="2 7">Belongs to the cytochrome P450 family.</text>
</comment>
<dbReference type="Pfam" id="PF00067">
    <property type="entry name" value="p450"/>
    <property type="match status" value="1"/>
</dbReference>
<protein>
    <recommendedName>
        <fullName evidence="11">Cytochrome P450</fullName>
    </recommendedName>
</protein>
<dbReference type="InterPro" id="IPR002401">
    <property type="entry name" value="Cyt_P450_E_grp-I"/>
</dbReference>
<dbReference type="RefSeq" id="XP_064702156.1">
    <property type="nucleotide sequence ID" value="XM_064850887.1"/>
</dbReference>
<keyword evidence="10" id="KW-1185">Reference proteome</keyword>
<accession>A0AAV9N180</accession>
<comment type="caution">
    <text evidence="9">The sequence shown here is derived from an EMBL/GenBank/DDBJ whole genome shotgun (WGS) entry which is preliminary data.</text>
</comment>
<keyword evidence="3 6" id="KW-0479">Metal-binding</keyword>
<evidence type="ECO:0000256" key="2">
    <source>
        <dbReference type="ARBA" id="ARBA00010617"/>
    </source>
</evidence>
<proteinExistence type="inferred from homology"/>
<keyword evidence="4 7" id="KW-0560">Oxidoreductase</keyword>
<dbReference type="PANTHER" id="PTHR24305:SF232">
    <property type="entry name" value="P450, PUTATIVE (EUROFUNG)-RELATED"/>
    <property type="match status" value="1"/>
</dbReference>
<keyword evidence="8" id="KW-1133">Transmembrane helix</keyword>
<feature type="transmembrane region" description="Helical" evidence="8">
    <location>
        <begin position="20"/>
        <end position="37"/>
    </location>
</feature>